<proteinExistence type="predicted"/>
<evidence type="ECO:0000256" key="7">
    <source>
        <dbReference type="ARBA" id="ARBA00023136"/>
    </source>
</evidence>
<feature type="chain" id="PRO_5040435237" description="Leucine-rich repeat-containing N-terminal plant-type domain-containing protein" evidence="10">
    <location>
        <begin position="25"/>
        <end position="405"/>
    </location>
</feature>
<organism evidence="12 13">
    <name type="scientific">Turnera subulata</name>
    <dbReference type="NCBI Taxonomy" id="218843"/>
    <lineage>
        <taxon>Eukaryota</taxon>
        <taxon>Viridiplantae</taxon>
        <taxon>Streptophyta</taxon>
        <taxon>Embryophyta</taxon>
        <taxon>Tracheophyta</taxon>
        <taxon>Spermatophyta</taxon>
        <taxon>Magnoliopsida</taxon>
        <taxon>eudicotyledons</taxon>
        <taxon>Gunneridae</taxon>
        <taxon>Pentapetalae</taxon>
        <taxon>rosids</taxon>
        <taxon>fabids</taxon>
        <taxon>Malpighiales</taxon>
        <taxon>Passifloraceae</taxon>
        <taxon>Turnera</taxon>
    </lineage>
</organism>
<dbReference type="AlphaFoldDB" id="A0A9Q0J733"/>
<evidence type="ECO:0000256" key="2">
    <source>
        <dbReference type="ARBA" id="ARBA00022614"/>
    </source>
</evidence>
<accession>A0A9Q0J733</accession>
<keyword evidence="6" id="KW-1133">Transmembrane helix</keyword>
<feature type="domain" description="Leucine-rich repeat-containing N-terminal plant-type" evidence="11">
    <location>
        <begin position="35"/>
        <end position="87"/>
    </location>
</feature>
<dbReference type="InterPro" id="IPR046956">
    <property type="entry name" value="RLP23-like"/>
</dbReference>
<evidence type="ECO:0000256" key="6">
    <source>
        <dbReference type="ARBA" id="ARBA00022989"/>
    </source>
</evidence>
<feature type="signal peptide" evidence="10">
    <location>
        <begin position="1"/>
        <end position="24"/>
    </location>
</feature>
<evidence type="ECO:0000259" key="11">
    <source>
        <dbReference type="Pfam" id="PF08263"/>
    </source>
</evidence>
<keyword evidence="8" id="KW-0675">Receptor</keyword>
<gene>
    <name evidence="12" type="ORF">Tsubulata_047413</name>
</gene>
<dbReference type="PANTHER" id="PTHR48061">
    <property type="entry name" value="LEUCINE-RICH REPEAT RECEPTOR PROTEIN KINASE EMS1-LIKE-RELATED"/>
    <property type="match status" value="1"/>
</dbReference>
<dbReference type="OrthoDB" id="696771at2759"/>
<keyword evidence="3" id="KW-0812">Transmembrane</keyword>
<keyword evidence="4 10" id="KW-0732">Signal</keyword>
<evidence type="ECO:0000256" key="5">
    <source>
        <dbReference type="ARBA" id="ARBA00022737"/>
    </source>
</evidence>
<reference evidence="12" key="2">
    <citation type="journal article" date="2023" name="Plants (Basel)">
        <title>Annotation of the Turnera subulata (Passifloraceae) Draft Genome Reveals the S-Locus Evolved after the Divergence of Turneroideae from Passifloroideae in a Stepwise Manner.</title>
        <authorList>
            <person name="Henning P.M."/>
            <person name="Roalson E.H."/>
            <person name="Mir W."/>
            <person name="McCubbin A.G."/>
            <person name="Shore J.S."/>
        </authorList>
    </citation>
    <scope>NUCLEOTIDE SEQUENCE</scope>
    <source>
        <strain evidence="12">F60SS</strain>
    </source>
</reference>
<dbReference type="GO" id="GO:0016020">
    <property type="term" value="C:membrane"/>
    <property type="evidence" value="ECO:0007669"/>
    <property type="project" value="UniProtKB-SubCell"/>
</dbReference>
<evidence type="ECO:0000256" key="3">
    <source>
        <dbReference type="ARBA" id="ARBA00022692"/>
    </source>
</evidence>
<comment type="subcellular location">
    <subcellularLocation>
        <location evidence="1">Membrane</location>
        <topology evidence="1">Single-pass type I membrane protein</topology>
    </subcellularLocation>
</comment>
<protein>
    <recommendedName>
        <fullName evidence="11">Leucine-rich repeat-containing N-terminal plant-type domain-containing protein</fullName>
    </recommendedName>
</protein>
<evidence type="ECO:0000256" key="8">
    <source>
        <dbReference type="ARBA" id="ARBA00023170"/>
    </source>
</evidence>
<dbReference type="InterPro" id="IPR013210">
    <property type="entry name" value="LRR_N_plant-typ"/>
</dbReference>
<comment type="caution">
    <text evidence="12">The sequence shown here is derived from an EMBL/GenBank/DDBJ whole genome shotgun (WGS) entry which is preliminary data.</text>
</comment>
<dbReference type="InterPro" id="IPR001611">
    <property type="entry name" value="Leu-rich_rpt"/>
</dbReference>
<keyword evidence="7" id="KW-0472">Membrane</keyword>
<keyword evidence="13" id="KW-1185">Reference proteome</keyword>
<evidence type="ECO:0000256" key="9">
    <source>
        <dbReference type="ARBA" id="ARBA00023180"/>
    </source>
</evidence>
<evidence type="ECO:0000256" key="4">
    <source>
        <dbReference type="ARBA" id="ARBA00022729"/>
    </source>
</evidence>
<sequence>MAAHTSFPFFFVFFLFYSSPTTFALFSTNHPPLCHDHERSALLQFKDGFIIDERWFNSCDPKVEGWKVDGGGGEASDCCLWDGVDCDDITGHVISLDLSSSCLYGTVNSSSSLFQLLHLRSLNLADNYFYESLIPSAMGLLTNLTHLNLSYSVFSGPIPSAISNLSKLSSLDLSRNIGLELIKTNSDFKTLLRKLGNLQVLHLDDVDLSSSLPDDILANSSSLVSLSLMSCNLQGEFPFSRIFQLPKLEVLLLDYNPGLTGHLPEFHTSSPLRKLSALGFLIYAHCGVSYLNWKIAGLFDFKHIAVAAVRNYVSSRQGATPPSPSFSHFWGYIYLLLLENPGLVPLVMSVISISSYYSPFKEAFRISSKLPVPLPSATLAILVSSLSRMACISTFGVDRCQDQCG</sequence>
<dbReference type="Pfam" id="PF08263">
    <property type="entry name" value="LRRNT_2"/>
    <property type="match status" value="1"/>
</dbReference>
<evidence type="ECO:0000256" key="10">
    <source>
        <dbReference type="SAM" id="SignalP"/>
    </source>
</evidence>
<evidence type="ECO:0000313" key="12">
    <source>
        <dbReference type="EMBL" id="KAJ4830507.1"/>
    </source>
</evidence>
<keyword evidence="5" id="KW-0677">Repeat</keyword>
<dbReference type="Proteomes" id="UP001141552">
    <property type="component" value="Unassembled WGS sequence"/>
</dbReference>
<dbReference type="SUPFAM" id="SSF52058">
    <property type="entry name" value="L domain-like"/>
    <property type="match status" value="1"/>
</dbReference>
<evidence type="ECO:0000313" key="13">
    <source>
        <dbReference type="Proteomes" id="UP001141552"/>
    </source>
</evidence>
<keyword evidence="2" id="KW-0433">Leucine-rich repeat</keyword>
<reference evidence="12" key="1">
    <citation type="submission" date="2022-02" db="EMBL/GenBank/DDBJ databases">
        <authorList>
            <person name="Henning P.M."/>
            <person name="McCubbin A.G."/>
            <person name="Shore J.S."/>
        </authorList>
    </citation>
    <scope>NUCLEOTIDE SEQUENCE</scope>
    <source>
        <strain evidence="12">F60SS</strain>
        <tissue evidence="12">Leaves</tissue>
    </source>
</reference>
<evidence type="ECO:0000256" key="1">
    <source>
        <dbReference type="ARBA" id="ARBA00004479"/>
    </source>
</evidence>
<dbReference type="PANTHER" id="PTHR48061:SF12">
    <property type="entry name" value="DISEASE RESISTANCE LIKE PROTEIN"/>
    <property type="match status" value="1"/>
</dbReference>
<dbReference type="InterPro" id="IPR032675">
    <property type="entry name" value="LRR_dom_sf"/>
</dbReference>
<dbReference type="EMBL" id="JAKUCV010005627">
    <property type="protein sequence ID" value="KAJ4830507.1"/>
    <property type="molecule type" value="Genomic_DNA"/>
</dbReference>
<name>A0A9Q0J733_9ROSI</name>
<dbReference type="Gene3D" id="3.80.10.10">
    <property type="entry name" value="Ribonuclease Inhibitor"/>
    <property type="match status" value="3"/>
</dbReference>
<keyword evidence="9" id="KW-0325">Glycoprotein</keyword>
<dbReference type="Pfam" id="PF13855">
    <property type="entry name" value="LRR_8"/>
    <property type="match status" value="1"/>
</dbReference>